<dbReference type="Proteomes" id="UP000257136">
    <property type="component" value="Unassembled WGS sequence"/>
</dbReference>
<organism evidence="2 3">
    <name type="scientific">Flavobacterium aquicola</name>
    <dbReference type="NCBI Taxonomy" id="1682742"/>
    <lineage>
        <taxon>Bacteria</taxon>
        <taxon>Pseudomonadati</taxon>
        <taxon>Bacteroidota</taxon>
        <taxon>Flavobacteriia</taxon>
        <taxon>Flavobacteriales</taxon>
        <taxon>Flavobacteriaceae</taxon>
        <taxon>Flavobacterium</taxon>
    </lineage>
</organism>
<dbReference type="EMBL" id="QUNI01000004">
    <property type="protein sequence ID" value="REG99772.1"/>
    <property type="molecule type" value="Genomic_DNA"/>
</dbReference>
<reference evidence="2 3" key="1">
    <citation type="submission" date="2018-08" db="EMBL/GenBank/DDBJ databases">
        <title>Genomic Encyclopedia of Archaeal and Bacterial Type Strains, Phase II (KMG-II): from individual species to whole genera.</title>
        <authorList>
            <person name="Goeker M."/>
        </authorList>
    </citation>
    <scope>NUCLEOTIDE SEQUENCE [LARGE SCALE GENOMIC DNA]</scope>
    <source>
        <strain evidence="2 3">DSM 100880</strain>
    </source>
</reference>
<name>A0A3E0ENE2_9FLAO</name>
<evidence type="ECO:0008006" key="4">
    <source>
        <dbReference type="Google" id="ProtNLM"/>
    </source>
</evidence>
<protein>
    <recommendedName>
        <fullName evidence="4">Outermembrane protein</fullName>
    </recommendedName>
</protein>
<evidence type="ECO:0000313" key="2">
    <source>
        <dbReference type="EMBL" id="REG99772.1"/>
    </source>
</evidence>
<gene>
    <name evidence="2" type="ORF">C8P67_104408</name>
</gene>
<dbReference type="AlphaFoldDB" id="A0A3E0ENE2"/>
<feature type="chain" id="PRO_5017677670" description="Outermembrane protein" evidence="1">
    <location>
        <begin position="21"/>
        <end position="303"/>
    </location>
</feature>
<feature type="signal peptide" evidence="1">
    <location>
        <begin position="1"/>
        <end position="20"/>
    </location>
</feature>
<evidence type="ECO:0000313" key="3">
    <source>
        <dbReference type="Proteomes" id="UP000257136"/>
    </source>
</evidence>
<keyword evidence="1" id="KW-0732">Signal</keyword>
<keyword evidence="3" id="KW-1185">Reference proteome</keyword>
<evidence type="ECO:0000256" key="1">
    <source>
        <dbReference type="SAM" id="SignalP"/>
    </source>
</evidence>
<comment type="caution">
    <text evidence="2">The sequence shown here is derived from an EMBL/GenBank/DDBJ whole genome shotgun (WGS) entry which is preliminary data.</text>
</comment>
<sequence length="303" mass="34511">MKTFLKTAFLILFISLNTFAQNDSVKKERYTAHNKGKFFISWGGNRESYTDSDVNFRGKDYNFTVDNMDAHDKPKGWHIDYVNPARMTIPQTNFRMGYFINDHYSIAIGWDHMKYVMTQTQTANVTGYINLPADQSGSYYNGDYNNTPVDMSQNGAEEGGFAEGTTQEGNPAFLMYEHTDGLNYVNTEFSRHDDISKWFGLPNTDKVQINLTEGLGAGVLYPKTNATVLGKERHDDFHISGYGLSAKAGINFTFFKYFYIQGELKGGYINMQDIRTTKSNDDKASQDFFFFQRIIAVGGIFRL</sequence>
<dbReference type="OrthoDB" id="8887208at2"/>
<proteinExistence type="predicted"/>
<accession>A0A3E0ENE2</accession>
<dbReference type="RefSeq" id="WP_115812670.1">
    <property type="nucleotide sequence ID" value="NZ_QUNI01000004.1"/>
</dbReference>